<keyword evidence="1" id="KW-0378">Hydrolase</keyword>
<dbReference type="InterPro" id="IPR029058">
    <property type="entry name" value="AB_hydrolase_fold"/>
</dbReference>
<dbReference type="PROSITE" id="PS51257">
    <property type="entry name" value="PROKAR_LIPOPROTEIN"/>
    <property type="match status" value="1"/>
</dbReference>
<reference evidence="1" key="1">
    <citation type="submission" date="2022-07" db="EMBL/GenBank/DDBJ databases">
        <title>Tahibacter sp., a new gammaproteobacterium isolated from the silt sample collected at pig farm.</title>
        <authorList>
            <person name="Chen H."/>
        </authorList>
    </citation>
    <scope>NUCLEOTIDE SEQUENCE</scope>
    <source>
        <strain evidence="1">P2K</strain>
    </source>
</reference>
<dbReference type="RefSeq" id="WP_255914491.1">
    <property type="nucleotide sequence ID" value="NZ_JANFQO010000009.1"/>
</dbReference>
<sequence length="183" mass="19596">MKGHVVLSHGSDSGPEGTKVQALAAVAQACGWRASRADYRDLDARGMLACINPRIARLRHKVRPNERTILAGSSMGAFVSGLASLQADVAGLFLIATPLEIPGYESAFDAAHVPMALVHGWNDELCPASEAISFARQRRATLLMVPDSHRLADHVDLIAEHFRLFLGAIEAQPDLGALADIPE</sequence>
<dbReference type="Proteomes" id="UP001165498">
    <property type="component" value="Unassembled WGS sequence"/>
</dbReference>
<comment type="caution">
    <text evidence="1">The sequence shown here is derived from an EMBL/GenBank/DDBJ whole genome shotgun (WGS) entry which is preliminary data.</text>
</comment>
<protein>
    <submittedName>
        <fullName evidence="1">Alpha/beta hydrolase</fullName>
    </submittedName>
</protein>
<keyword evidence="2" id="KW-1185">Reference proteome</keyword>
<evidence type="ECO:0000313" key="2">
    <source>
        <dbReference type="Proteomes" id="UP001165498"/>
    </source>
</evidence>
<dbReference type="SUPFAM" id="SSF53474">
    <property type="entry name" value="alpha/beta-Hydrolases"/>
    <property type="match status" value="1"/>
</dbReference>
<dbReference type="GO" id="GO:0016787">
    <property type="term" value="F:hydrolase activity"/>
    <property type="evidence" value="ECO:0007669"/>
    <property type="project" value="UniProtKB-KW"/>
</dbReference>
<accession>A0ABT1QSQ5</accession>
<organism evidence="1 2">
    <name type="scientific">Tahibacter harae</name>
    <dbReference type="NCBI Taxonomy" id="2963937"/>
    <lineage>
        <taxon>Bacteria</taxon>
        <taxon>Pseudomonadati</taxon>
        <taxon>Pseudomonadota</taxon>
        <taxon>Gammaproteobacteria</taxon>
        <taxon>Lysobacterales</taxon>
        <taxon>Rhodanobacteraceae</taxon>
        <taxon>Tahibacter</taxon>
    </lineage>
</organism>
<gene>
    <name evidence="1" type="ORF">NM961_11500</name>
</gene>
<name>A0ABT1QSQ5_9GAMM</name>
<dbReference type="EMBL" id="JANFQO010000009">
    <property type="protein sequence ID" value="MCQ4165337.1"/>
    <property type="molecule type" value="Genomic_DNA"/>
</dbReference>
<dbReference type="Gene3D" id="3.40.50.1820">
    <property type="entry name" value="alpha/beta hydrolase"/>
    <property type="match status" value="1"/>
</dbReference>
<proteinExistence type="predicted"/>
<evidence type="ECO:0000313" key="1">
    <source>
        <dbReference type="EMBL" id="MCQ4165337.1"/>
    </source>
</evidence>